<feature type="compositionally biased region" description="Low complexity" evidence="1">
    <location>
        <begin position="62"/>
        <end position="79"/>
    </location>
</feature>
<feature type="region of interest" description="Disordered" evidence="1">
    <location>
        <begin position="52"/>
        <end position="79"/>
    </location>
</feature>
<feature type="compositionally biased region" description="Basic residues" evidence="1">
    <location>
        <begin position="9"/>
        <end position="29"/>
    </location>
</feature>
<evidence type="ECO:0000256" key="1">
    <source>
        <dbReference type="SAM" id="MobiDB-lite"/>
    </source>
</evidence>
<keyword evidence="3" id="KW-1185">Reference proteome</keyword>
<evidence type="ECO:0000313" key="2">
    <source>
        <dbReference type="EMBL" id="GGS12656.1"/>
    </source>
</evidence>
<organism evidence="2 3">
    <name type="scientific">Streptomyces humidus</name>
    <dbReference type="NCBI Taxonomy" id="52259"/>
    <lineage>
        <taxon>Bacteria</taxon>
        <taxon>Bacillati</taxon>
        <taxon>Actinomycetota</taxon>
        <taxon>Actinomycetes</taxon>
        <taxon>Kitasatosporales</taxon>
        <taxon>Streptomycetaceae</taxon>
        <taxon>Streptomyces</taxon>
    </lineage>
</organism>
<protein>
    <submittedName>
        <fullName evidence="2">Uncharacterized protein</fullName>
    </submittedName>
</protein>
<dbReference type="Proteomes" id="UP000606194">
    <property type="component" value="Unassembled WGS sequence"/>
</dbReference>
<proteinExistence type="predicted"/>
<dbReference type="EMBL" id="BMTL01000028">
    <property type="protein sequence ID" value="GGS12656.1"/>
    <property type="molecule type" value="Genomic_DNA"/>
</dbReference>
<dbReference type="AlphaFoldDB" id="A0A918L6P6"/>
<reference evidence="2" key="2">
    <citation type="submission" date="2020-09" db="EMBL/GenBank/DDBJ databases">
        <authorList>
            <person name="Sun Q."/>
            <person name="Ohkuma M."/>
        </authorList>
    </citation>
    <scope>NUCLEOTIDE SEQUENCE</scope>
    <source>
        <strain evidence="2">JCM 4386</strain>
    </source>
</reference>
<comment type="caution">
    <text evidence="2">The sequence shown here is derived from an EMBL/GenBank/DDBJ whole genome shotgun (WGS) entry which is preliminary data.</text>
</comment>
<dbReference type="RefSeq" id="WP_229878381.1">
    <property type="nucleotide sequence ID" value="NZ_BMTL01000028.1"/>
</dbReference>
<name>A0A918L6P6_9ACTN</name>
<evidence type="ECO:0000313" key="3">
    <source>
        <dbReference type="Proteomes" id="UP000606194"/>
    </source>
</evidence>
<reference evidence="2" key="1">
    <citation type="journal article" date="2014" name="Int. J. Syst. Evol. Microbiol.">
        <title>Complete genome sequence of Corynebacterium casei LMG S-19264T (=DSM 44701T), isolated from a smear-ripened cheese.</title>
        <authorList>
            <consortium name="US DOE Joint Genome Institute (JGI-PGF)"/>
            <person name="Walter F."/>
            <person name="Albersmeier A."/>
            <person name="Kalinowski J."/>
            <person name="Ruckert C."/>
        </authorList>
    </citation>
    <scope>NUCLEOTIDE SEQUENCE</scope>
    <source>
        <strain evidence="2">JCM 4386</strain>
    </source>
</reference>
<gene>
    <name evidence="2" type="ORF">GCM10010269_59920</name>
</gene>
<feature type="region of interest" description="Disordered" evidence="1">
    <location>
        <begin position="1"/>
        <end position="29"/>
    </location>
</feature>
<accession>A0A918L6P6</accession>
<sequence>MSTRPTPPTRRRAVTTARHGVRHTARHGVRRRGRLLAAVLTVAAALALTGCHDGQGLRDEGPSGSSTVTGSGTPRGSAR</sequence>